<evidence type="ECO:0000313" key="1">
    <source>
        <dbReference type="EMBL" id="TFK36459.1"/>
    </source>
</evidence>
<gene>
    <name evidence="1" type="ORF">BDQ12DRAFT_686922</name>
</gene>
<dbReference type="Proteomes" id="UP000308652">
    <property type="component" value="Unassembled WGS sequence"/>
</dbReference>
<proteinExistence type="predicted"/>
<name>A0A5C3LTC9_9AGAR</name>
<dbReference type="AlphaFoldDB" id="A0A5C3LTC9"/>
<evidence type="ECO:0000313" key="2">
    <source>
        <dbReference type="Proteomes" id="UP000308652"/>
    </source>
</evidence>
<accession>A0A5C3LTC9</accession>
<sequence length="140" mass="15789">MAYTSAGVAIKEAAVSSNSSSSLLAPQDRGLTKSSVLHHRKSHSCLRLRRSLHRGQRSRDMRGRYGQLCRSGSTRYQLLLLLLRWRSHHHQMRRRQDSHGTNIRAGLGFGFLGAIAGDMALTTAYIDVHQYCPVYIEINK</sequence>
<reference evidence="1 2" key="1">
    <citation type="journal article" date="2019" name="Nat. Ecol. Evol.">
        <title>Megaphylogeny resolves global patterns of mushroom evolution.</title>
        <authorList>
            <person name="Varga T."/>
            <person name="Krizsan K."/>
            <person name="Foldi C."/>
            <person name="Dima B."/>
            <person name="Sanchez-Garcia M."/>
            <person name="Sanchez-Ramirez S."/>
            <person name="Szollosi G.J."/>
            <person name="Szarkandi J.G."/>
            <person name="Papp V."/>
            <person name="Albert L."/>
            <person name="Andreopoulos W."/>
            <person name="Angelini C."/>
            <person name="Antonin V."/>
            <person name="Barry K.W."/>
            <person name="Bougher N.L."/>
            <person name="Buchanan P."/>
            <person name="Buyck B."/>
            <person name="Bense V."/>
            <person name="Catcheside P."/>
            <person name="Chovatia M."/>
            <person name="Cooper J."/>
            <person name="Damon W."/>
            <person name="Desjardin D."/>
            <person name="Finy P."/>
            <person name="Geml J."/>
            <person name="Haridas S."/>
            <person name="Hughes K."/>
            <person name="Justo A."/>
            <person name="Karasinski D."/>
            <person name="Kautmanova I."/>
            <person name="Kiss B."/>
            <person name="Kocsube S."/>
            <person name="Kotiranta H."/>
            <person name="LaButti K.M."/>
            <person name="Lechner B.E."/>
            <person name="Liimatainen K."/>
            <person name="Lipzen A."/>
            <person name="Lukacs Z."/>
            <person name="Mihaltcheva S."/>
            <person name="Morgado L.N."/>
            <person name="Niskanen T."/>
            <person name="Noordeloos M.E."/>
            <person name="Ohm R.A."/>
            <person name="Ortiz-Santana B."/>
            <person name="Ovrebo C."/>
            <person name="Racz N."/>
            <person name="Riley R."/>
            <person name="Savchenko A."/>
            <person name="Shiryaev A."/>
            <person name="Soop K."/>
            <person name="Spirin V."/>
            <person name="Szebenyi C."/>
            <person name="Tomsovsky M."/>
            <person name="Tulloss R.E."/>
            <person name="Uehling J."/>
            <person name="Grigoriev I.V."/>
            <person name="Vagvolgyi C."/>
            <person name="Papp T."/>
            <person name="Martin F.M."/>
            <person name="Miettinen O."/>
            <person name="Hibbett D.S."/>
            <person name="Nagy L.G."/>
        </authorList>
    </citation>
    <scope>NUCLEOTIDE SEQUENCE [LARGE SCALE GENOMIC DNA]</scope>
    <source>
        <strain evidence="1 2">CBS 166.37</strain>
    </source>
</reference>
<organism evidence="1 2">
    <name type="scientific">Crucibulum laeve</name>
    <dbReference type="NCBI Taxonomy" id="68775"/>
    <lineage>
        <taxon>Eukaryota</taxon>
        <taxon>Fungi</taxon>
        <taxon>Dikarya</taxon>
        <taxon>Basidiomycota</taxon>
        <taxon>Agaricomycotina</taxon>
        <taxon>Agaricomycetes</taxon>
        <taxon>Agaricomycetidae</taxon>
        <taxon>Agaricales</taxon>
        <taxon>Agaricineae</taxon>
        <taxon>Nidulariaceae</taxon>
        <taxon>Crucibulum</taxon>
    </lineage>
</organism>
<dbReference type="EMBL" id="ML213614">
    <property type="protein sequence ID" value="TFK36459.1"/>
    <property type="molecule type" value="Genomic_DNA"/>
</dbReference>
<protein>
    <submittedName>
        <fullName evidence="1">Uncharacterized protein</fullName>
    </submittedName>
</protein>
<keyword evidence="2" id="KW-1185">Reference proteome</keyword>